<name>A0A556RV63_9GAMM</name>
<proteinExistence type="predicted"/>
<dbReference type="Proteomes" id="UP000319483">
    <property type="component" value="Unassembled WGS sequence"/>
</dbReference>
<gene>
    <name evidence="1" type="ORF">FPQ15_13710</name>
</gene>
<dbReference type="PROSITE" id="PS51257">
    <property type="entry name" value="PROKAR_LIPOPROTEIN"/>
    <property type="match status" value="1"/>
</dbReference>
<dbReference type="AlphaFoldDB" id="A0A556RV63"/>
<evidence type="ECO:0000313" key="1">
    <source>
        <dbReference type="EMBL" id="TSJ92724.1"/>
    </source>
</evidence>
<protein>
    <submittedName>
        <fullName evidence="1">Uncharacterized protein</fullName>
    </submittedName>
</protein>
<comment type="caution">
    <text evidence="1">The sequence shown here is derived from an EMBL/GenBank/DDBJ whole genome shotgun (WGS) entry which is preliminary data.</text>
</comment>
<reference evidence="1 2" key="1">
    <citation type="submission" date="2019-07" db="EMBL/GenBank/DDBJ databases">
        <title>Gilliamella genomes.</title>
        <authorList>
            <person name="Zheng H."/>
        </authorList>
    </citation>
    <scope>NUCLEOTIDE SEQUENCE [LARGE SCALE GENOMIC DNA]</scope>
    <source>
        <strain evidence="1 2">W8127</strain>
    </source>
</reference>
<accession>A0A556RV63</accession>
<dbReference type="EMBL" id="VMHM01000023">
    <property type="protein sequence ID" value="TSJ92724.1"/>
    <property type="molecule type" value="Genomic_DNA"/>
</dbReference>
<dbReference type="RefSeq" id="WP_144093398.1">
    <property type="nucleotide sequence ID" value="NZ_VMHM01000023.1"/>
</dbReference>
<organism evidence="1 2">
    <name type="scientific">Gilliamella apicola</name>
    <dbReference type="NCBI Taxonomy" id="1196095"/>
    <lineage>
        <taxon>Bacteria</taxon>
        <taxon>Pseudomonadati</taxon>
        <taxon>Pseudomonadota</taxon>
        <taxon>Gammaproteobacteria</taxon>
        <taxon>Orbales</taxon>
        <taxon>Orbaceae</taxon>
        <taxon>Gilliamella</taxon>
    </lineage>
</organism>
<sequence>MPTKKRKVWVVQLQESHSITIAMSSNIVSLSCCAYYYQPKLSDNLVIISVLSTMTNKHLR</sequence>
<evidence type="ECO:0000313" key="2">
    <source>
        <dbReference type="Proteomes" id="UP000319483"/>
    </source>
</evidence>